<sequence>MPRSTAPLLSPRFALALQFANQIHATQVRKGLGAPYISHLMAVSALVLEYGGDEDQAIAALLHDAAEDCGGRPMLETVRVMFGEEVASIVECCTDTFESPKPAWRTRKEAYICRMRTEPARARLVVTADKLHNLSNTLRDIRTKGVGLWRIDAAGTPNGSAEKQLWYYRACRDALATGWSSPLLDEFTQEVGELERLIGSKS</sequence>
<dbReference type="Pfam" id="PF13328">
    <property type="entry name" value="HD_4"/>
    <property type="match status" value="1"/>
</dbReference>
<accession>A0ABW2R510</accession>
<keyword evidence="3" id="KW-1185">Reference proteome</keyword>
<evidence type="ECO:0000313" key="3">
    <source>
        <dbReference type="Proteomes" id="UP001596495"/>
    </source>
</evidence>
<evidence type="ECO:0000259" key="1">
    <source>
        <dbReference type="SMART" id="SM00471"/>
    </source>
</evidence>
<dbReference type="SUPFAM" id="SSF109604">
    <property type="entry name" value="HD-domain/PDEase-like"/>
    <property type="match status" value="1"/>
</dbReference>
<dbReference type="EMBL" id="JBHTBX010000001">
    <property type="protein sequence ID" value="MFC7433285.1"/>
    <property type="molecule type" value="Genomic_DNA"/>
</dbReference>
<dbReference type="Proteomes" id="UP001596495">
    <property type="component" value="Unassembled WGS sequence"/>
</dbReference>
<dbReference type="InterPro" id="IPR003607">
    <property type="entry name" value="HD/PDEase_dom"/>
</dbReference>
<protein>
    <submittedName>
        <fullName evidence="2">HD domain-containing protein</fullName>
    </submittedName>
</protein>
<proteinExistence type="predicted"/>
<gene>
    <name evidence="2" type="ORF">ACFQNJ_02030</name>
</gene>
<reference evidence="3" key="1">
    <citation type="journal article" date="2019" name="Int. J. Syst. Evol. Microbiol.">
        <title>The Global Catalogue of Microorganisms (GCM) 10K type strain sequencing project: providing services to taxonomists for standard genome sequencing and annotation.</title>
        <authorList>
            <consortium name="The Broad Institute Genomics Platform"/>
            <consortium name="The Broad Institute Genome Sequencing Center for Infectious Disease"/>
            <person name="Wu L."/>
            <person name="Ma J."/>
        </authorList>
    </citation>
    <scope>NUCLEOTIDE SEQUENCE [LARGE SCALE GENOMIC DNA]</scope>
    <source>
        <strain evidence="3">CCUG 54518</strain>
    </source>
</reference>
<comment type="caution">
    <text evidence="2">The sequence shown here is derived from an EMBL/GenBank/DDBJ whole genome shotgun (WGS) entry which is preliminary data.</text>
</comment>
<name>A0ABW2R510_9BURK</name>
<evidence type="ECO:0000313" key="2">
    <source>
        <dbReference type="EMBL" id="MFC7433285.1"/>
    </source>
</evidence>
<dbReference type="PANTHER" id="PTHR46246:SF1">
    <property type="entry name" value="GUANOSINE-3',5'-BIS(DIPHOSPHATE) 3'-PYROPHOSPHOHYDROLASE MESH1"/>
    <property type="match status" value="1"/>
</dbReference>
<dbReference type="InterPro" id="IPR052194">
    <property type="entry name" value="MESH1"/>
</dbReference>
<dbReference type="CDD" id="cd00077">
    <property type="entry name" value="HDc"/>
    <property type="match status" value="1"/>
</dbReference>
<dbReference type="PANTHER" id="PTHR46246">
    <property type="entry name" value="GUANOSINE-3',5'-BIS(DIPHOSPHATE) 3'-PYROPHOSPHOHYDROLASE MESH1"/>
    <property type="match status" value="1"/>
</dbReference>
<dbReference type="RefSeq" id="WP_374638887.1">
    <property type="nucleotide sequence ID" value="NZ_JBHTBX010000001.1"/>
</dbReference>
<dbReference type="Gene3D" id="1.10.3210.10">
    <property type="entry name" value="Hypothetical protein af1432"/>
    <property type="match status" value="1"/>
</dbReference>
<feature type="domain" description="HD/PDEase" evidence="1">
    <location>
        <begin position="32"/>
        <end position="143"/>
    </location>
</feature>
<organism evidence="2 3">
    <name type="scientific">Hydrogenophaga bisanensis</name>
    <dbReference type="NCBI Taxonomy" id="439611"/>
    <lineage>
        <taxon>Bacteria</taxon>
        <taxon>Pseudomonadati</taxon>
        <taxon>Pseudomonadota</taxon>
        <taxon>Betaproteobacteria</taxon>
        <taxon>Burkholderiales</taxon>
        <taxon>Comamonadaceae</taxon>
        <taxon>Hydrogenophaga</taxon>
    </lineage>
</organism>
<dbReference type="SMART" id="SM00471">
    <property type="entry name" value="HDc"/>
    <property type="match status" value="1"/>
</dbReference>